<keyword evidence="2" id="KW-1185">Reference proteome</keyword>
<dbReference type="InterPro" id="IPR014917">
    <property type="entry name" value="DUF1800"/>
</dbReference>
<proteinExistence type="predicted"/>
<reference evidence="2" key="1">
    <citation type="journal article" date="2019" name="Int. J. Syst. Evol. Microbiol.">
        <title>The Global Catalogue of Microorganisms (GCM) 10K type strain sequencing project: providing services to taxonomists for standard genome sequencing and annotation.</title>
        <authorList>
            <consortium name="The Broad Institute Genomics Platform"/>
            <consortium name="The Broad Institute Genome Sequencing Center for Infectious Disease"/>
            <person name="Wu L."/>
            <person name="Ma J."/>
        </authorList>
    </citation>
    <scope>NUCLEOTIDE SEQUENCE [LARGE SCALE GENOMIC DNA]</scope>
    <source>
        <strain evidence="2">CGMCC 1.13587</strain>
    </source>
</reference>
<protein>
    <submittedName>
        <fullName evidence="1">DUF1800 domain-containing protein</fullName>
    </submittedName>
</protein>
<name>A0ABW0SZF2_9GAMM</name>
<sequence length="518" mass="57638">MRRTLVTALSMTAARRWLKAAWLLLLAPMLAGARGPARLGADDMAWLRRDGFDLDSASAAEYRSLGRERLLDAQLADRAPGQLPPAIAQLIHGFEAIDAPATQLLGTLQAEQQRIKELPDKPDKAAANKALQAHGNQLAQQAQQAELLQAVYGPNQLKEQLVWFWLNHFSVYAAKGRVRWELADYVQNTVRPHVLGRFRDLLMATLESPAMLEYLDNAQNAKGHVNENYARELMELHTLGVNSGYTQQDVQQLALILTGVGIAPVDGKPQRFNPKLAPLVVRNGLFEFNPQRHDFSDKTFLGHTIHGSGFDEVNQAIDIIVRQPACAHFVSQRLAEYFVADQPPKALVDKMARTFLRSDGDLAKVMRTLFESRELVAAAGGKFKDPTQFVVSSVRLAYDGKPFANAMPLVYWLNQLDEPLFGRITPDGWPLDGDSWTSSGQMEKRFDIANAIGTGNNQLFTPAGSTSREAGFPMLSTRLYYDTIEPRLSKAARTALAQANSQQEWNTYLLSSPDLNYR</sequence>
<dbReference type="Proteomes" id="UP001596111">
    <property type="component" value="Unassembled WGS sequence"/>
</dbReference>
<comment type="caution">
    <text evidence="1">The sequence shown here is derived from an EMBL/GenBank/DDBJ whole genome shotgun (WGS) entry which is preliminary data.</text>
</comment>
<evidence type="ECO:0000313" key="2">
    <source>
        <dbReference type="Proteomes" id="UP001596111"/>
    </source>
</evidence>
<evidence type="ECO:0000313" key="1">
    <source>
        <dbReference type="EMBL" id="MFC5582461.1"/>
    </source>
</evidence>
<dbReference type="EMBL" id="JBHSNG010000018">
    <property type="protein sequence ID" value="MFC5582461.1"/>
    <property type="molecule type" value="Genomic_DNA"/>
</dbReference>
<gene>
    <name evidence="1" type="ORF">ACFPPB_15175</name>
</gene>
<dbReference type="Pfam" id="PF08811">
    <property type="entry name" value="DUF1800"/>
    <property type="match status" value="1"/>
</dbReference>
<organism evidence="1 2">
    <name type="scientific">Rhodanobacter terrae</name>
    <dbReference type="NCBI Taxonomy" id="418647"/>
    <lineage>
        <taxon>Bacteria</taxon>
        <taxon>Pseudomonadati</taxon>
        <taxon>Pseudomonadota</taxon>
        <taxon>Gammaproteobacteria</taxon>
        <taxon>Lysobacterales</taxon>
        <taxon>Rhodanobacteraceae</taxon>
        <taxon>Rhodanobacter</taxon>
    </lineage>
</organism>
<accession>A0ABW0SZF2</accession>
<dbReference type="RefSeq" id="WP_377328570.1">
    <property type="nucleotide sequence ID" value="NZ_JBHSNG010000018.1"/>
</dbReference>